<evidence type="ECO:0000313" key="4">
    <source>
        <dbReference type="Proteomes" id="UP000182130"/>
    </source>
</evidence>
<keyword evidence="4" id="KW-1185">Reference proteome</keyword>
<reference evidence="4" key="1">
    <citation type="submission" date="2016-10" db="EMBL/GenBank/DDBJ databases">
        <authorList>
            <person name="Varghese N."/>
            <person name="Submissions S."/>
        </authorList>
    </citation>
    <scope>NUCLEOTIDE SEQUENCE [LARGE SCALE GENOMIC DNA]</scope>
    <source>
        <strain evidence="4">CGMCC 1.10783</strain>
    </source>
</reference>
<sequence length="191" mass="18702">MASTKRITLGVAAGALALSAGLGVTGVASAATTPSPSATESGTTAEGAAPGDGTAPGGFGRHGGHGGDRGQLAADLASKLGVDEAKVTEAIQAFREANKPSAPPTEGSTETRPDRTAMDAALAKSLAEKLGIEEAKVTAALAEIRSEAQAERAAALKSRLDKAVSEGTLTQAEADAVTKAVEKGVIGGGGR</sequence>
<feature type="region of interest" description="Disordered" evidence="1">
    <location>
        <begin position="28"/>
        <end position="71"/>
    </location>
</feature>
<evidence type="ECO:0000313" key="3">
    <source>
        <dbReference type="EMBL" id="SDI14289.1"/>
    </source>
</evidence>
<dbReference type="OrthoDB" id="3405709at2"/>
<feature type="compositionally biased region" description="Low complexity" evidence="1">
    <location>
        <begin position="28"/>
        <end position="53"/>
    </location>
</feature>
<evidence type="ECO:0000256" key="1">
    <source>
        <dbReference type="SAM" id="MobiDB-lite"/>
    </source>
</evidence>
<feature type="chain" id="PRO_5043467070" description="Clp amino terminal domain-containing protein, pathogenicity island component" evidence="2">
    <location>
        <begin position="31"/>
        <end position="191"/>
    </location>
</feature>
<accession>A0A1G8I5P5</accession>
<dbReference type="EMBL" id="FNEI01000001">
    <property type="protein sequence ID" value="SDI14289.1"/>
    <property type="molecule type" value="Genomic_DNA"/>
</dbReference>
<protein>
    <recommendedName>
        <fullName evidence="5">Clp amino terminal domain-containing protein, pathogenicity island component</fullName>
    </recommendedName>
</protein>
<gene>
    <name evidence="3" type="ORF">SAMN05216555_101137</name>
</gene>
<feature type="signal peptide" evidence="2">
    <location>
        <begin position="1"/>
        <end position="30"/>
    </location>
</feature>
<organism evidence="3 4">
    <name type="scientific">Arthrobacter cupressi</name>
    <dbReference type="NCBI Taxonomy" id="1045773"/>
    <lineage>
        <taxon>Bacteria</taxon>
        <taxon>Bacillati</taxon>
        <taxon>Actinomycetota</taxon>
        <taxon>Actinomycetes</taxon>
        <taxon>Micrococcales</taxon>
        <taxon>Micrococcaceae</taxon>
        <taxon>Arthrobacter</taxon>
    </lineage>
</organism>
<dbReference type="Proteomes" id="UP000182130">
    <property type="component" value="Unassembled WGS sequence"/>
</dbReference>
<proteinExistence type="predicted"/>
<dbReference type="AlphaFoldDB" id="A0A1G8I5P5"/>
<feature type="region of interest" description="Disordered" evidence="1">
    <location>
        <begin position="94"/>
        <end position="116"/>
    </location>
</feature>
<dbReference type="STRING" id="1045773.SAMN05216555_101137"/>
<name>A0A1G8I5P5_9MICC</name>
<evidence type="ECO:0008006" key="5">
    <source>
        <dbReference type="Google" id="ProtNLM"/>
    </source>
</evidence>
<evidence type="ECO:0000256" key="2">
    <source>
        <dbReference type="SAM" id="SignalP"/>
    </source>
</evidence>
<dbReference type="RefSeq" id="WP_074586111.1">
    <property type="nucleotide sequence ID" value="NZ_FNEI01000001.1"/>
</dbReference>
<keyword evidence="2" id="KW-0732">Signal</keyword>